<dbReference type="PANTHER" id="PTHR11586:SF37">
    <property type="entry name" value="TRNA-BINDING DOMAIN-CONTAINING PROTEIN"/>
    <property type="match status" value="1"/>
</dbReference>
<keyword evidence="2 3" id="KW-0694">RNA-binding</keyword>
<sequence>MKLHGLTPGASSPPSAERNPPKQKTGIHPWSYDRGLLRRRIKQIVAGIGKSYQPEELINKEIAVVVNLEPRQLMGIESQAMLLAAVNGEPVLLVPEKEVPSGSQVK</sequence>
<protein>
    <recommendedName>
        <fullName evidence="5">tRNA-binding domain-containing protein</fullName>
    </recommendedName>
</protein>
<dbReference type="InterPro" id="IPR012340">
    <property type="entry name" value="NA-bd_OB-fold"/>
</dbReference>
<dbReference type="EMBL" id="PEYE01000005">
    <property type="protein sequence ID" value="PIS39096.1"/>
    <property type="molecule type" value="Genomic_DNA"/>
</dbReference>
<gene>
    <name evidence="6" type="ORF">COT34_00235</name>
</gene>
<evidence type="ECO:0000256" key="3">
    <source>
        <dbReference type="PROSITE-ProRule" id="PRU00209"/>
    </source>
</evidence>
<dbReference type="GO" id="GO:0000049">
    <property type="term" value="F:tRNA binding"/>
    <property type="evidence" value="ECO:0007669"/>
    <property type="project" value="UniProtKB-UniRule"/>
</dbReference>
<dbReference type="PANTHER" id="PTHR11586">
    <property type="entry name" value="TRNA-AMINOACYLATION COFACTOR ARC1 FAMILY MEMBER"/>
    <property type="match status" value="1"/>
</dbReference>
<dbReference type="Proteomes" id="UP000229390">
    <property type="component" value="Unassembled WGS sequence"/>
</dbReference>
<evidence type="ECO:0000259" key="5">
    <source>
        <dbReference type="PROSITE" id="PS50886"/>
    </source>
</evidence>
<evidence type="ECO:0000256" key="1">
    <source>
        <dbReference type="ARBA" id="ARBA00022555"/>
    </source>
</evidence>
<reference evidence="7" key="1">
    <citation type="submission" date="2017-09" db="EMBL/GenBank/DDBJ databases">
        <title>Depth-based differentiation of microbial function through sediment-hosted aquifers and enrichment of novel symbionts in the deep terrestrial subsurface.</title>
        <authorList>
            <person name="Probst A.J."/>
            <person name="Ladd B."/>
            <person name="Jarett J.K."/>
            <person name="Geller-Mcgrath D.E."/>
            <person name="Sieber C.M.K."/>
            <person name="Emerson J.B."/>
            <person name="Anantharaman K."/>
            <person name="Thomas B.C."/>
            <person name="Malmstrom R."/>
            <person name="Stieglmeier M."/>
            <person name="Klingl A."/>
            <person name="Woyke T."/>
            <person name="Ryan C.M."/>
            <person name="Banfield J.F."/>
        </authorList>
    </citation>
    <scope>NUCLEOTIDE SEQUENCE [LARGE SCALE GENOMIC DNA]</scope>
</reference>
<dbReference type="SUPFAM" id="SSF50249">
    <property type="entry name" value="Nucleic acid-binding proteins"/>
    <property type="match status" value="1"/>
</dbReference>
<dbReference type="Pfam" id="PF01588">
    <property type="entry name" value="tRNA_bind"/>
    <property type="match status" value="1"/>
</dbReference>
<feature type="domain" description="TRNA-binding" evidence="5">
    <location>
        <begin position="2"/>
        <end position="106"/>
    </location>
</feature>
<name>A0A2M6T1X5_9BACT</name>
<keyword evidence="1 3" id="KW-0820">tRNA-binding</keyword>
<dbReference type="Gene3D" id="2.40.50.140">
    <property type="entry name" value="Nucleic acid-binding proteins"/>
    <property type="match status" value="1"/>
</dbReference>
<dbReference type="AlphaFoldDB" id="A0A2M6T1X5"/>
<proteinExistence type="predicted"/>
<accession>A0A2M6T1X5</accession>
<organism evidence="6 7">
    <name type="scientific">Candidatus Nealsonbacteria bacterium CG08_land_8_20_14_0_20_43_11</name>
    <dbReference type="NCBI Taxonomy" id="1974706"/>
    <lineage>
        <taxon>Bacteria</taxon>
        <taxon>Candidatus Nealsoniibacteriota</taxon>
    </lineage>
</organism>
<feature type="region of interest" description="Disordered" evidence="4">
    <location>
        <begin position="1"/>
        <end position="30"/>
    </location>
</feature>
<dbReference type="InterPro" id="IPR002547">
    <property type="entry name" value="tRNA-bd_dom"/>
</dbReference>
<evidence type="ECO:0000256" key="2">
    <source>
        <dbReference type="ARBA" id="ARBA00022884"/>
    </source>
</evidence>
<evidence type="ECO:0000256" key="4">
    <source>
        <dbReference type="SAM" id="MobiDB-lite"/>
    </source>
</evidence>
<comment type="caution">
    <text evidence="6">The sequence shown here is derived from an EMBL/GenBank/DDBJ whole genome shotgun (WGS) entry which is preliminary data.</text>
</comment>
<dbReference type="InterPro" id="IPR051270">
    <property type="entry name" value="Tyrosine-tRNA_ligase_regulator"/>
</dbReference>
<evidence type="ECO:0000313" key="7">
    <source>
        <dbReference type="Proteomes" id="UP000229390"/>
    </source>
</evidence>
<dbReference type="PROSITE" id="PS50886">
    <property type="entry name" value="TRBD"/>
    <property type="match status" value="1"/>
</dbReference>
<evidence type="ECO:0000313" key="6">
    <source>
        <dbReference type="EMBL" id="PIS39096.1"/>
    </source>
</evidence>